<evidence type="ECO:0008006" key="3">
    <source>
        <dbReference type="Google" id="ProtNLM"/>
    </source>
</evidence>
<dbReference type="Pfam" id="PF13671">
    <property type="entry name" value="AAA_33"/>
    <property type="match status" value="1"/>
</dbReference>
<dbReference type="AlphaFoldDB" id="A0A132TED2"/>
<dbReference type="PATRIC" id="fig|483937.3.peg.327"/>
<organism evidence="1 2">
    <name type="scientific">Paenibacillus riograndensis</name>
    <dbReference type="NCBI Taxonomy" id="483937"/>
    <lineage>
        <taxon>Bacteria</taxon>
        <taxon>Bacillati</taxon>
        <taxon>Bacillota</taxon>
        <taxon>Bacilli</taxon>
        <taxon>Bacillales</taxon>
        <taxon>Paenibacillaceae</taxon>
        <taxon>Paenibacillus</taxon>
        <taxon>Paenibacillus sonchi group</taxon>
    </lineage>
</organism>
<proteinExistence type="predicted"/>
<keyword evidence="2" id="KW-1185">Reference proteome</keyword>
<protein>
    <recommendedName>
        <fullName evidence="3">Kinase</fullName>
    </recommendedName>
</protein>
<dbReference type="SUPFAM" id="SSF52540">
    <property type="entry name" value="P-loop containing nucleoside triphosphate hydrolases"/>
    <property type="match status" value="1"/>
</dbReference>
<gene>
    <name evidence="1" type="ORF">AMQ84_31875</name>
</gene>
<comment type="caution">
    <text evidence="1">The sequence shown here is derived from an EMBL/GenBank/DDBJ whole genome shotgun (WGS) entry which is preliminary data.</text>
</comment>
<dbReference type="RefSeq" id="WP_060863690.1">
    <property type="nucleotide sequence ID" value="NZ_LIRB01000149.1"/>
</dbReference>
<reference evidence="1 2" key="1">
    <citation type="submission" date="2015-08" db="EMBL/GenBank/DDBJ databases">
        <title>Genomes of Paenibacillus riograndensis.</title>
        <authorList>
            <person name="Sant'Anna F.H."/>
            <person name="Souza R."/>
            <person name="Ambrosini A."/>
            <person name="Bach E."/>
            <person name="Fernandes G."/>
            <person name="Balsanelli E."/>
            <person name="Baura V.A."/>
            <person name="Pedrosa F.O."/>
            <person name="Souza E.M."/>
            <person name="Passaglia L."/>
        </authorList>
    </citation>
    <scope>NUCLEOTIDE SEQUENCE [LARGE SCALE GENOMIC DNA]</scope>
    <source>
        <strain evidence="1 2">CAS34</strain>
    </source>
</reference>
<accession>A0A132TED2</accession>
<dbReference type="InterPro" id="IPR027417">
    <property type="entry name" value="P-loop_NTPase"/>
</dbReference>
<dbReference type="Gene3D" id="3.40.50.300">
    <property type="entry name" value="P-loop containing nucleotide triphosphate hydrolases"/>
    <property type="match status" value="1"/>
</dbReference>
<name>A0A132TED2_9BACL</name>
<evidence type="ECO:0000313" key="1">
    <source>
        <dbReference type="EMBL" id="KWX69563.1"/>
    </source>
</evidence>
<evidence type="ECO:0000313" key="2">
    <source>
        <dbReference type="Proteomes" id="UP000070475"/>
    </source>
</evidence>
<sequence length="177" mass="20439">MLQKADLEQLLGPDSDSDKPLIVLMCGIAGSGKTTFSQKIEPYGFTRLSIDEEVWAVHGRYGIDYPAEKYREYLNEAHLSLHNQIAQCIKERKPAVVDSSFWNKAERDKYKRMIEEAGGRWKLIYLKAHPDELRRRLKVRSERFDANAAFTITEELLNTFLSGFEEPKGEGEWVIEN</sequence>
<dbReference type="EMBL" id="LIRB01000149">
    <property type="protein sequence ID" value="KWX69563.1"/>
    <property type="molecule type" value="Genomic_DNA"/>
</dbReference>
<dbReference type="Proteomes" id="UP000070475">
    <property type="component" value="Unassembled WGS sequence"/>
</dbReference>
<dbReference type="OrthoDB" id="2639622at2"/>